<dbReference type="Proteomes" id="UP000814243">
    <property type="component" value="Unassembled WGS sequence"/>
</dbReference>
<organism evidence="1 2">
    <name type="scientific">Spodoptera exigua</name>
    <name type="common">Beet armyworm</name>
    <name type="synonym">Noctua fulgens</name>
    <dbReference type="NCBI Taxonomy" id="7107"/>
    <lineage>
        <taxon>Eukaryota</taxon>
        <taxon>Metazoa</taxon>
        <taxon>Ecdysozoa</taxon>
        <taxon>Arthropoda</taxon>
        <taxon>Hexapoda</taxon>
        <taxon>Insecta</taxon>
        <taxon>Pterygota</taxon>
        <taxon>Neoptera</taxon>
        <taxon>Endopterygota</taxon>
        <taxon>Lepidoptera</taxon>
        <taxon>Glossata</taxon>
        <taxon>Ditrysia</taxon>
        <taxon>Noctuoidea</taxon>
        <taxon>Noctuidae</taxon>
        <taxon>Amphipyrinae</taxon>
        <taxon>Spodoptera</taxon>
    </lineage>
</organism>
<name>A0A922MZ09_SPOEX</name>
<protein>
    <submittedName>
        <fullName evidence="1">Uncharacterized protein</fullName>
    </submittedName>
</protein>
<evidence type="ECO:0000313" key="2">
    <source>
        <dbReference type="Proteomes" id="UP000814243"/>
    </source>
</evidence>
<sequence>MFSGKISLANIFFWFEPENAIKDTKATQLTMQLWEGRFGHPVYSKSGGWPPELEKHMAVLSAKEGYRQSRLPPFTPEEINLIKGEDL</sequence>
<dbReference type="SUPFAM" id="SSF51445">
    <property type="entry name" value="(Trans)glycosidases"/>
    <property type="match status" value="1"/>
</dbReference>
<dbReference type="InterPro" id="IPR017853">
    <property type="entry name" value="GH"/>
</dbReference>
<comment type="caution">
    <text evidence="1">The sequence shown here is derived from an EMBL/GenBank/DDBJ whole genome shotgun (WGS) entry which is preliminary data.</text>
</comment>
<dbReference type="AlphaFoldDB" id="A0A922MZ09"/>
<accession>A0A922MZ09</accession>
<evidence type="ECO:0000313" key="1">
    <source>
        <dbReference type="EMBL" id="KAH9645386.1"/>
    </source>
</evidence>
<reference evidence="1" key="1">
    <citation type="journal article" date="2021" name="G3 (Bethesda)">
        <title>Genome and transcriptome analysis of the beet armyworm Spodoptera exigua reveals targets for pest control. .</title>
        <authorList>
            <person name="Simon S."/>
            <person name="Breeschoten T."/>
            <person name="Jansen H.J."/>
            <person name="Dirks R.P."/>
            <person name="Schranz M.E."/>
            <person name="Ros V.I.D."/>
        </authorList>
    </citation>
    <scope>NUCLEOTIDE SEQUENCE</scope>
    <source>
        <strain evidence="1">TB_SE_WUR_2020</strain>
    </source>
</reference>
<gene>
    <name evidence="1" type="ORF">HF086_001719</name>
</gene>
<dbReference type="Gene3D" id="3.20.20.80">
    <property type="entry name" value="Glycosidases"/>
    <property type="match status" value="1"/>
</dbReference>
<dbReference type="EMBL" id="JACEFF010000045">
    <property type="protein sequence ID" value="KAH9645386.1"/>
    <property type="molecule type" value="Genomic_DNA"/>
</dbReference>
<proteinExistence type="predicted"/>